<reference evidence="4 5" key="1">
    <citation type="journal article" date="2020" name="Cell">
        <title>Large-Scale Comparative Analyses of Tick Genomes Elucidate Their Genetic Diversity and Vector Capacities.</title>
        <authorList>
            <consortium name="Tick Genome and Microbiome Consortium (TIGMIC)"/>
            <person name="Jia N."/>
            <person name="Wang J."/>
            <person name="Shi W."/>
            <person name="Du L."/>
            <person name="Sun Y."/>
            <person name="Zhan W."/>
            <person name="Jiang J.F."/>
            <person name="Wang Q."/>
            <person name="Zhang B."/>
            <person name="Ji P."/>
            <person name="Bell-Sakyi L."/>
            <person name="Cui X.M."/>
            <person name="Yuan T.T."/>
            <person name="Jiang B.G."/>
            <person name="Yang W.F."/>
            <person name="Lam T.T."/>
            <person name="Chang Q.C."/>
            <person name="Ding S.J."/>
            <person name="Wang X.J."/>
            <person name="Zhu J.G."/>
            <person name="Ruan X.D."/>
            <person name="Zhao L."/>
            <person name="Wei J.T."/>
            <person name="Ye R.Z."/>
            <person name="Que T.C."/>
            <person name="Du C.H."/>
            <person name="Zhou Y.H."/>
            <person name="Cheng J.X."/>
            <person name="Dai P.F."/>
            <person name="Guo W.B."/>
            <person name="Han X.H."/>
            <person name="Huang E.J."/>
            <person name="Li L.F."/>
            <person name="Wei W."/>
            <person name="Gao Y.C."/>
            <person name="Liu J.Z."/>
            <person name="Shao H.Z."/>
            <person name="Wang X."/>
            <person name="Wang C.C."/>
            <person name="Yang T.C."/>
            <person name="Huo Q.B."/>
            <person name="Li W."/>
            <person name="Chen H.Y."/>
            <person name="Chen S.E."/>
            <person name="Zhou L.G."/>
            <person name="Ni X.B."/>
            <person name="Tian J.H."/>
            <person name="Sheng Y."/>
            <person name="Liu T."/>
            <person name="Pan Y.S."/>
            <person name="Xia L.Y."/>
            <person name="Li J."/>
            <person name="Zhao F."/>
            <person name="Cao W.C."/>
        </authorList>
    </citation>
    <scope>NUCLEOTIDE SEQUENCE [LARGE SCALE GENOMIC DNA]</scope>
    <source>
        <strain evidence="4">HaeL-2018</strain>
    </source>
</reference>
<evidence type="ECO:0000256" key="1">
    <source>
        <dbReference type="ARBA" id="ARBA00004613"/>
    </source>
</evidence>
<sequence length="167" mass="17870">MSSIHVTLFVSSLLLVSSISSPSPEARGDKTSGADVPGKCKFSCSGGTQTPSPRTTHKRSANGCGIDSFRLPASALPHPDLEWCCNEHDLCYDTCLADKDSCDADFKACLDYVCDTKAAAATKDACRSTAYLLTSMTQNLGCESFLRSQKDACVCETGNERLPKLEL</sequence>
<dbReference type="Proteomes" id="UP000821853">
    <property type="component" value="Chromosome 10"/>
</dbReference>
<gene>
    <name evidence="4" type="ORF">HPB48_006790</name>
</gene>
<dbReference type="InterPro" id="IPR010711">
    <property type="entry name" value="PLA2G12"/>
</dbReference>
<dbReference type="PANTHER" id="PTHR12824">
    <property type="entry name" value="GROUP XII SECRETORY PHOSPHOLIPASE A2 FAMILY MEMBER"/>
    <property type="match status" value="1"/>
</dbReference>
<dbReference type="EMBL" id="JABSTR010000002">
    <property type="protein sequence ID" value="KAH9364109.1"/>
    <property type="molecule type" value="Genomic_DNA"/>
</dbReference>
<accession>A0A9J6FM44</accession>
<protein>
    <recommendedName>
        <fullName evidence="6">Phospholipase A2</fullName>
    </recommendedName>
</protein>
<dbReference type="GO" id="GO:0005509">
    <property type="term" value="F:calcium ion binding"/>
    <property type="evidence" value="ECO:0007669"/>
    <property type="project" value="InterPro"/>
</dbReference>
<dbReference type="Gene3D" id="1.20.90.10">
    <property type="entry name" value="Phospholipase A2 domain"/>
    <property type="match status" value="1"/>
</dbReference>
<dbReference type="Pfam" id="PF06951">
    <property type="entry name" value="PLA2G12"/>
    <property type="match status" value="1"/>
</dbReference>
<dbReference type="AlphaFoldDB" id="A0A9J6FM44"/>
<dbReference type="PROSITE" id="PS00118">
    <property type="entry name" value="PA2_HIS"/>
    <property type="match status" value="1"/>
</dbReference>
<dbReference type="PANTHER" id="PTHR12824:SF8">
    <property type="entry name" value="GXIVSPLA2, ISOFORM A"/>
    <property type="match status" value="1"/>
</dbReference>
<dbReference type="GO" id="GO:0050482">
    <property type="term" value="P:arachidonate secretion"/>
    <property type="evidence" value="ECO:0007669"/>
    <property type="project" value="InterPro"/>
</dbReference>
<dbReference type="InterPro" id="IPR036444">
    <property type="entry name" value="PLipase_A2_dom_sf"/>
</dbReference>
<dbReference type="SUPFAM" id="SSF48619">
    <property type="entry name" value="Phospholipase A2, PLA2"/>
    <property type="match status" value="1"/>
</dbReference>
<comment type="caution">
    <text evidence="4">The sequence shown here is derived from an EMBL/GenBank/DDBJ whole genome shotgun (WGS) entry which is preliminary data.</text>
</comment>
<dbReference type="InterPro" id="IPR033113">
    <property type="entry name" value="PLA2_histidine"/>
</dbReference>
<name>A0A9J6FM44_HAELO</name>
<evidence type="ECO:0008006" key="6">
    <source>
        <dbReference type="Google" id="ProtNLM"/>
    </source>
</evidence>
<comment type="subcellular location">
    <subcellularLocation>
        <location evidence="1">Secreted</location>
    </subcellularLocation>
</comment>
<keyword evidence="2" id="KW-0964">Secreted</keyword>
<feature type="signal peptide" evidence="3">
    <location>
        <begin position="1"/>
        <end position="28"/>
    </location>
</feature>
<dbReference type="VEuPathDB" id="VectorBase:HLOH_045225"/>
<dbReference type="GO" id="GO:0006644">
    <property type="term" value="P:phospholipid metabolic process"/>
    <property type="evidence" value="ECO:0007669"/>
    <property type="project" value="InterPro"/>
</dbReference>
<evidence type="ECO:0000256" key="2">
    <source>
        <dbReference type="ARBA" id="ARBA00022525"/>
    </source>
</evidence>
<keyword evidence="5" id="KW-1185">Reference proteome</keyword>
<evidence type="ECO:0000313" key="5">
    <source>
        <dbReference type="Proteomes" id="UP000821853"/>
    </source>
</evidence>
<keyword evidence="3" id="KW-0732">Signal</keyword>
<dbReference type="GO" id="GO:0016042">
    <property type="term" value="P:lipid catabolic process"/>
    <property type="evidence" value="ECO:0007669"/>
    <property type="project" value="InterPro"/>
</dbReference>
<evidence type="ECO:0000313" key="4">
    <source>
        <dbReference type="EMBL" id="KAH9364109.1"/>
    </source>
</evidence>
<feature type="chain" id="PRO_5039905921" description="Phospholipase A2" evidence="3">
    <location>
        <begin position="29"/>
        <end position="167"/>
    </location>
</feature>
<proteinExistence type="predicted"/>
<dbReference type="GO" id="GO:0005576">
    <property type="term" value="C:extracellular region"/>
    <property type="evidence" value="ECO:0007669"/>
    <property type="project" value="UniProtKB-SubCell"/>
</dbReference>
<organism evidence="4 5">
    <name type="scientific">Haemaphysalis longicornis</name>
    <name type="common">Bush tick</name>
    <dbReference type="NCBI Taxonomy" id="44386"/>
    <lineage>
        <taxon>Eukaryota</taxon>
        <taxon>Metazoa</taxon>
        <taxon>Ecdysozoa</taxon>
        <taxon>Arthropoda</taxon>
        <taxon>Chelicerata</taxon>
        <taxon>Arachnida</taxon>
        <taxon>Acari</taxon>
        <taxon>Parasitiformes</taxon>
        <taxon>Ixodida</taxon>
        <taxon>Ixodoidea</taxon>
        <taxon>Ixodidae</taxon>
        <taxon>Haemaphysalinae</taxon>
        <taxon>Haemaphysalis</taxon>
    </lineage>
</organism>
<dbReference type="OMA" id="CAPFIEA"/>
<dbReference type="OrthoDB" id="3935740at2759"/>
<dbReference type="GO" id="GO:0004623">
    <property type="term" value="F:phospholipase A2 activity"/>
    <property type="evidence" value="ECO:0007669"/>
    <property type="project" value="InterPro"/>
</dbReference>
<evidence type="ECO:0000256" key="3">
    <source>
        <dbReference type="SAM" id="SignalP"/>
    </source>
</evidence>